<name>S8FCW4_FOMSC</name>
<protein>
    <submittedName>
        <fullName evidence="1">Uncharacterized protein</fullName>
    </submittedName>
</protein>
<dbReference type="InParanoid" id="S8FCW4"/>
<dbReference type="EMBL" id="KE504190">
    <property type="protein sequence ID" value="EPS96339.1"/>
    <property type="molecule type" value="Genomic_DNA"/>
</dbReference>
<organism evidence="1 2">
    <name type="scientific">Fomitopsis schrenkii</name>
    <name type="common">Brown rot fungus</name>
    <dbReference type="NCBI Taxonomy" id="2126942"/>
    <lineage>
        <taxon>Eukaryota</taxon>
        <taxon>Fungi</taxon>
        <taxon>Dikarya</taxon>
        <taxon>Basidiomycota</taxon>
        <taxon>Agaricomycotina</taxon>
        <taxon>Agaricomycetes</taxon>
        <taxon>Polyporales</taxon>
        <taxon>Fomitopsis</taxon>
    </lineage>
</organism>
<evidence type="ECO:0000313" key="2">
    <source>
        <dbReference type="Proteomes" id="UP000015241"/>
    </source>
</evidence>
<dbReference type="HOGENOM" id="CLU_1570696_0_0_1"/>
<reference evidence="1 2" key="1">
    <citation type="journal article" date="2012" name="Science">
        <title>The Paleozoic origin of enzymatic lignin decomposition reconstructed from 31 fungal genomes.</title>
        <authorList>
            <person name="Floudas D."/>
            <person name="Binder M."/>
            <person name="Riley R."/>
            <person name="Barry K."/>
            <person name="Blanchette R.A."/>
            <person name="Henrissat B."/>
            <person name="Martinez A.T."/>
            <person name="Otillar R."/>
            <person name="Spatafora J.W."/>
            <person name="Yadav J.S."/>
            <person name="Aerts A."/>
            <person name="Benoit I."/>
            <person name="Boyd A."/>
            <person name="Carlson A."/>
            <person name="Copeland A."/>
            <person name="Coutinho P.M."/>
            <person name="de Vries R.P."/>
            <person name="Ferreira P."/>
            <person name="Findley K."/>
            <person name="Foster B."/>
            <person name="Gaskell J."/>
            <person name="Glotzer D."/>
            <person name="Gorecki P."/>
            <person name="Heitman J."/>
            <person name="Hesse C."/>
            <person name="Hori C."/>
            <person name="Igarashi K."/>
            <person name="Jurgens J.A."/>
            <person name="Kallen N."/>
            <person name="Kersten P."/>
            <person name="Kohler A."/>
            <person name="Kuees U."/>
            <person name="Kumar T.K.A."/>
            <person name="Kuo A."/>
            <person name="LaButti K."/>
            <person name="Larrondo L.F."/>
            <person name="Lindquist E."/>
            <person name="Ling A."/>
            <person name="Lombard V."/>
            <person name="Lucas S."/>
            <person name="Lundell T."/>
            <person name="Martin R."/>
            <person name="McLaughlin D.J."/>
            <person name="Morgenstern I."/>
            <person name="Morin E."/>
            <person name="Murat C."/>
            <person name="Nagy L.G."/>
            <person name="Nolan M."/>
            <person name="Ohm R.A."/>
            <person name="Patyshakuliyeva A."/>
            <person name="Rokas A."/>
            <person name="Ruiz-Duenas F.J."/>
            <person name="Sabat G."/>
            <person name="Salamov A."/>
            <person name="Samejima M."/>
            <person name="Schmutz J."/>
            <person name="Slot J.C."/>
            <person name="St John F."/>
            <person name="Stenlid J."/>
            <person name="Sun H."/>
            <person name="Sun S."/>
            <person name="Syed K."/>
            <person name="Tsang A."/>
            <person name="Wiebenga A."/>
            <person name="Young D."/>
            <person name="Pisabarro A."/>
            <person name="Eastwood D.C."/>
            <person name="Martin F."/>
            <person name="Cullen D."/>
            <person name="Grigoriev I.V."/>
            <person name="Hibbett D.S."/>
        </authorList>
    </citation>
    <scope>NUCLEOTIDE SEQUENCE</scope>
    <source>
        <strain evidence="2">FP-58527</strain>
    </source>
</reference>
<proteinExistence type="predicted"/>
<dbReference type="AlphaFoldDB" id="S8FCW4"/>
<dbReference type="Proteomes" id="UP000015241">
    <property type="component" value="Unassembled WGS sequence"/>
</dbReference>
<dbReference type="OrthoDB" id="2796638at2759"/>
<keyword evidence="2" id="KW-1185">Reference proteome</keyword>
<sequence length="170" mass="19583">MAIREASLLEAMRHLHLQPDASTATISAAGRERFARYPELPDNWRKQERFYTLGWDLDSMRLRELVRLHTPSSMVHASHAVRAKHLLEELTGYGHLHVNAVLDPEGSGALRGEEKGTKMVVAISFTAETRLFFRRPSQRQYDLLIQILGEQPRWYKDALPKHFFGAYCIN</sequence>
<accession>S8FCW4</accession>
<gene>
    <name evidence="1" type="ORF">FOMPIDRAFT_1053378</name>
</gene>
<evidence type="ECO:0000313" key="1">
    <source>
        <dbReference type="EMBL" id="EPS96339.1"/>
    </source>
</evidence>